<reference evidence="2 3" key="1">
    <citation type="journal article" date="2019" name="J. Gen. Appl. Microbiol.">
        <title>Aerobic degradation of cis-dichloroethene by the marine bacterium Marinobacter salsuginis strain 5N-3.</title>
        <authorList>
            <person name="Inoue Y."/>
            <person name="Fukunaga Y."/>
            <person name="Katsumata H."/>
            <person name="Ohji S."/>
            <person name="Hosoyama A."/>
            <person name="Mori K."/>
            <person name="Ando K."/>
        </authorList>
    </citation>
    <scope>NUCLEOTIDE SEQUENCE [LARGE SCALE GENOMIC DNA]</scope>
    <source>
        <strain evidence="2 3">NBRC 109114</strain>
    </source>
</reference>
<proteinExistence type="predicted"/>
<evidence type="ECO:0000313" key="3">
    <source>
        <dbReference type="Proteomes" id="UP000387223"/>
    </source>
</evidence>
<dbReference type="Proteomes" id="UP000387223">
    <property type="component" value="Unassembled WGS sequence"/>
</dbReference>
<evidence type="ECO:0000256" key="1">
    <source>
        <dbReference type="SAM" id="SignalP"/>
    </source>
</evidence>
<dbReference type="Pfam" id="PF16932">
    <property type="entry name" value="T4SS_TraI"/>
    <property type="match status" value="1"/>
</dbReference>
<dbReference type="EMBL" id="BGZI01000015">
    <property type="protein sequence ID" value="GBO88695.1"/>
    <property type="molecule type" value="Genomic_DNA"/>
</dbReference>
<organism evidence="2 3">
    <name type="scientific">Marinobacter salsuginis</name>
    <dbReference type="NCBI Taxonomy" id="418719"/>
    <lineage>
        <taxon>Bacteria</taxon>
        <taxon>Pseudomonadati</taxon>
        <taxon>Pseudomonadota</taxon>
        <taxon>Gammaproteobacteria</taxon>
        <taxon>Pseudomonadales</taxon>
        <taxon>Marinobacteraceae</taxon>
        <taxon>Marinobacter</taxon>
    </lineage>
</organism>
<gene>
    <name evidence="2" type="ORF">MSSD14B_23630</name>
</gene>
<dbReference type="RefSeq" id="WP_227549472.1">
    <property type="nucleotide sequence ID" value="NZ_BGZI01000015.1"/>
</dbReference>
<dbReference type="AlphaFoldDB" id="A0A5M3Q0D5"/>
<protein>
    <recommendedName>
        <fullName evidence="4">Type IV secretion system protein DotC</fullName>
    </recommendedName>
</protein>
<sequence length="305" mass="35427">MRRLLFTSICAAFLAAQGASASNLERIDAPNSLNDLVNLSSDYMSDEKSSDDASADLRLRAMRQAAEAVGVQKGYAHRMNEYHDLLMEQEDRYDENFDFRQLMELVPGDYDNEVRLYRLPAVIQEARNYIEGDDSFLTVTGTHYKILKNTRLTTVPPTWRDYLLTTTNLEANNPARSILPSADDEREREIWSTHVLRGWKRGLSQADQEIQLRISRFRRDFVGMVRYLRLLEQELIDPDYIAVQNQMVTGGGDRLAIDKTTYQITAPAQFNTEHERWRADVLDPRESFREIPIEELDYEVYRESK</sequence>
<evidence type="ECO:0000313" key="2">
    <source>
        <dbReference type="EMBL" id="GBO88695.1"/>
    </source>
</evidence>
<comment type="caution">
    <text evidence="2">The sequence shown here is derived from an EMBL/GenBank/DDBJ whole genome shotgun (WGS) entry which is preliminary data.</text>
</comment>
<name>A0A5M3Q0D5_9GAMM</name>
<evidence type="ECO:0008006" key="4">
    <source>
        <dbReference type="Google" id="ProtNLM"/>
    </source>
</evidence>
<accession>A0A5M3Q0D5</accession>
<keyword evidence="1" id="KW-0732">Signal</keyword>
<dbReference type="InterPro" id="IPR031618">
    <property type="entry name" value="T4SS_TraI"/>
</dbReference>
<feature type="chain" id="PRO_5024336228" description="Type IV secretion system protein DotC" evidence="1">
    <location>
        <begin position="22"/>
        <end position="305"/>
    </location>
</feature>
<feature type="signal peptide" evidence="1">
    <location>
        <begin position="1"/>
        <end position="21"/>
    </location>
</feature>